<dbReference type="AlphaFoldDB" id="A0A438G6G2"/>
<dbReference type="GO" id="GO:0003964">
    <property type="term" value="F:RNA-directed DNA polymerase activity"/>
    <property type="evidence" value="ECO:0007669"/>
    <property type="project" value="UniProtKB-KW"/>
</dbReference>
<dbReference type="SUPFAM" id="SSF53098">
    <property type="entry name" value="Ribonuclease H-like"/>
    <property type="match status" value="1"/>
</dbReference>
<dbReference type="InterPro" id="IPR036397">
    <property type="entry name" value="RNaseH_sf"/>
</dbReference>
<feature type="domain" description="RNase H type-1" evidence="7">
    <location>
        <begin position="124"/>
        <end position="207"/>
    </location>
</feature>
<reference evidence="9 10" key="1">
    <citation type="journal article" date="2018" name="PLoS Genet.">
        <title>Population sequencing reveals clonal diversity and ancestral inbreeding in the grapevine cultivar Chardonnay.</title>
        <authorList>
            <person name="Roach M.J."/>
            <person name="Johnson D.L."/>
            <person name="Bohlmann J."/>
            <person name="van Vuuren H.J."/>
            <person name="Jones S.J."/>
            <person name="Pretorius I.S."/>
            <person name="Schmidt S.A."/>
            <person name="Borneman A.R."/>
        </authorList>
    </citation>
    <scope>NUCLEOTIDE SEQUENCE [LARGE SCALE GENOMIC DNA]</scope>
    <source>
        <strain evidence="10">cv. Chardonnay</strain>
        <tissue evidence="9">Leaf</tissue>
    </source>
</reference>
<keyword evidence="4" id="KW-0255">Endonuclease</keyword>
<dbReference type="GO" id="GO:0003676">
    <property type="term" value="F:nucleic acid binding"/>
    <property type="evidence" value="ECO:0007669"/>
    <property type="project" value="InterPro"/>
</dbReference>
<evidence type="ECO:0000256" key="5">
    <source>
        <dbReference type="ARBA" id="ARBA00022801"/>
    </source>
</evidence>
<evidence type="ECO:0000259" key="7">
    <source>
        <dbReference type="Pfam" id="PF13456"/>
    </source>
</evidence>
<gene>
    <name evidence="9" type="ORF">CK203_065010</name>
</gene>
<feature type="domain" description="Reverse transcriptase RNase H-like" evidence="8">
    <location>
        <begin position="3"/>
        <end position="66"/>
    </location>
</feature>
<evidence type="ECO:0000256" key="3">
    <source>
        <dbReference type="ARBA" id="ARBA00022722"/>
    </source>
</evidence>
<evidence type="ECO:0000256" key="4">
    <source>
        <dbReference type="ARBA" id="ARBA00022759"/>
    </source>
</evidence>
<dbReference type="InterPro" id="IPR012337">
    <property type="entry name" value="RNaseH-like_sf"/>
</dbReference>
<keyword evidence="3" id="KW-0540">Nuclease</keyword>
<sequence>MLEYEMRYVMIERLYLALVWATRRLRNYMTEYSVHLISRLDPLRYLFDRPVLTGRLMRWLVLLTEFDIQYVSQKSIKGSIVVDHLASLPTSEDRLVDDDFPNEEFGDHIPRFIRLTFLDRHPITNNIVEYEACIFGLETALELDIRQMEVFGDSNLVLKQIQGDWKTRDVKLRPYHAYLELLIARFDDLRYVHLPRAQNRLVDALATLTSYVDIPIDVVVRPLLIELRSAPAYCCLIGETEVQDDLLWYHDFLNLVLLSSKSRLTKPWFHNDIYQFLRFGTYPEVATAKNQRALRHLATRFVICGDTLYRQLADGMLLLCLDRASIDRVMREVHTGVYGPHMGEHMLARAMPYSLVYGMEVALLVKTEMGSLRVALEQQIFETEWAQARFDQLNLLDEKRLRATDHVQAYQRKMARAFRKQVEPRPLQKDDLVLRILRGLIGDPRGKFRPSWS</sequence>
<keyword evidence="1" id="KW-0808">Transferase</keyword>
<dbReference type="CDD" id="cd09279">
    <property type="entry name" value="RNase_HI_like"/>
    <property type="match status" value="1"/>
</dbReference>
<proteinExistence type="predicted"/>
<dbReference type="EMBL" id="QGNW01000567">
    <property type="protein sequence ID" value="RVW67754.1"/>
    <property type="molecule type" value="Genomic_DNA"/>
</dbReference>
<evidence type="ECO:0000256" key="6">
    <source>
        <dbReference type="ARBA" id="ARBA00022918"/>
    </source>
</evidence>
<dbReference type="PANTHER" id="PTHR48475">
    <property type="entry name" value="RIBONUCLEASE H"/>
    <property type="match status" value="1"/>
</dbReference>
<dbReference type="Gene3D" id="3.30.420.10">
    <property type="entry name" value="Ribonuclease H-like superfamily/Ribonuclease H"/>
    <property type="match status" value="1"/>
</dbReference>
<keyword evidence="6" id="KW-0695">RNA-directed DNA polymerase</keyword>
<evidence type="ECO:0000259" key="8">
    <source>
        <dbReference type="Pfam" id="PF17917"/>
    </source>
</evidence>
<name>A0A438G6G2_VITVI</name>
<dbReference type="InterPro" id="IPR002156">
    <property type="entry name" value="RNaseH_domain"/>
</dbReference>
<keyword evidence="2" id="KW-0548">Nucleotidyltransferase</keyword>
<evidence type="ECO:0008006" key="11">
    <source>
        <dbReference type="Google" id="ProtNLM"/>
    </source>
</evidence>
<evidence type="ECO:0000256" key="2">
    <source>
        <dbReference type="ARBA" id="ARBA00022695"/>
    </source>
</evidence>
<comment type="caution">
    <text evidence="9">The sequence shown here is derived from an EMBL/GenBank/DDBJ whole genome shotgun (WGS) entry which is preliminary data.</text>
</comment>
<dbReference type="Pfam" id="PF17917">
    <property type="entry name" value="RT_RNaseH"/>
    <property type="match status" value="1"/>
</dbReference>
<evidence type="ECO:0000313" key="9">
    <source>
        <dbReference type="EMBL" id="RVW67754.1"/>
    </source>
</evidence>
<dbReference type="InterPro" id="IPR043502">
    <property type="entry name" value="DNA/RNA_pol_sf"/>
</dbReference>
<evidence type="ECO:0000256" key="1">
    <source>
        <dbReference type="ARBA" id="ARBA00022679"/>
    </source>
</evidence>
<dbReference type="GO" id="GO:0004523">
    <property type="term" value="F:RNA-DNA hybrid ribonuclease activity"/>
    <property type="evidence" value="ECO:0007669"/>
    <property type="project" value="InterPro"/>
</dbReference>
<protein>
    <recommendedName>
        <fullName evidence="11">RNase H type-1 domain-containing protein</fullName>
    </recommendedName>
</protein>
<dbReference type="Pfam" id="PF13456">
    <property type="entry name" value="RVT_3"/>
    <property type="match status" value="1"/>
</dbReference>
<dbReference type="PANTHER" id="PTHR48475:SF1">
    <property type="entry name" value="RNASE H TYPE-1 DOMAIN-CONTAINING PROTEIN"/>
    <property type="match status" value="1"/>
</dbReference>
<accession>A0A438G6G2</accession>
<dbReference type="SUPFAM" id="SSF56672">
    <property type="entry name" value="DNA/RNA polymerases"/>
    <property type="match status" value="1"/>
</dbReference>
<keyword evidence="5" id="KW-0378">Hydrolase</keyword>
<dbReference type="InterPro" id="IPR041373">
    <property type="entry name" value="RT_RNaseH"/>
</dbReference>
<organism evidence="9 10">
    <name type="scientific">Vitis vinifera</name>
    <name type="common">Grape</name>
    <dbReference type="NCBI Taxonomy" id="29760"/>
    <lineage>
        <taxon>Eukaryota</taxon>
        <taxon>Viridiplantae</taxon>
        <taxon>Streptophyta</taxon>
        <taxon>Embryophyta</taxon>
        <taxon>Tracheophyta</taxon>
        <taxon>Spermatophyta</taxon>
        <taxon>Magnoliopsida</taxon>
        <taxon>eudicotyledons</taxon>
        <taxon>Gunneridae</taxon>
        <taxon>Pentapetalae</taxon>
        <taxon>rosids</taxon>
        <taxon>Vitales</taxon>
        <taxon>Vitaceae</taxon>
        <taxon>Viteae</taxon>
        <taxon>Vitis</taxon>
    </lineage>
</organism>
<dbReference type="Proteomes" id="UP000288805">
    <property type="component" value="Unassembled WGS sequence"/>
</dbReference>
<evidence type="ECO:0000313" key="10">
    <source>
        <dbReference type="Proteomes" id="UP000288805"/>
    </source>
</evidence>